<feature type="signal peptide" evidence="1">
    <location>
        <begin position="1"/>
        <end position="27"/>
    </location>
</feature>
<dbReference type="EMBL" id="JACJQY010000045">
    <property type="protein sequence ID" value="MBD2319242.1"/>
    <property type="molecule type" value="Genomic_DNA"/>
</dbReference>
<name>A0ABR8CEL5_9CYAN</name>
<keyword evidence="3" id="KW-1185">Reference proteome</keyword>
<keyword evidence="1" id="KW-0732">Signal</keyword>
<protein>
    <submittedName>
        <fullName evidence="2">Uncharacterized protein</fullName>
    </submittedName>
</protein>
<gene>
    <name evidence="2" type="ORF">H6G05_20650</name>
</gene>
<evidence type="ECO:0000256" key="1">
    <source>
        <dbReference type="SAM" id="SignalP"/>
    </source>
</evidence>
<sequence>MNKFNRILLASGLAATASLVANSPAFAGTTGKVDLRGTVPSLLTITVTANPSTNNLLLSSGSYTNVKVGYVTGASTNSANGLKVVLSSTWALTSGSNSIPITYIGDALGTTATSATGGQPSPTSDYTLVNTKTTASGAAPDSSIFIGYTVPSSQAAGIYAGSITFTASDN</sequence>
<reference evidence="2 3" key="1">
    <citation type="journal article" date="2020" name="ISME J.">
        <title>Comparative genomics reveals insights into cyanobacterial evolution and habitat adaptation.</title>
        <authorList>
            <person name="Chen M.Y."/>
            <person name="Teng W.K."/>
            <person name="Zhao L."/>
            <person name="Hu C.X."/>
            <person name="Zhou Y.K."/>
            <person name="Han B.P."/>
            <person name="Song L.R."/>
            <person name="Shu W.S."/>
        </authorList>
    </citation>
    <scope>NUCLEOTIDE SEQUENCE [LARGE SCALE GENOMIC DNA]</scope>
    <source>
        <strain evidence="2 3">FACHB-1050</strain>
    </source>
</reference>
<accession>A0ABR8CEL5</accession>
<dbReference type="RefSeq" id="WP_190581012.1">
    <property type="nucleotide sequence ID" value="NZ_CAWPQU010000040.1"/>
</dbReference>
<organism evidence="2 3">
    <name type="scientific">Phormidium tenue FACHB-1050</name>
    <dbReference type="NCBI Taxonomy" id="2692857"/>
    <lineage>
        <taxon>Bacteria</taxon>
        <taxon>Bacillati</taxon>
        <taxon>Cyanobacteriota</taxon>
        <taxon>Cyanophyceae</taxon>
        <taxon>Oscillatoriophycideae</taxon>
        <taxon>Oscillatoriales</taxon>
        <taxon>Oscillatoriaceae</taxon>
        <taxon>Phormidium</taxon>
    </lineage>
</organism>
<evidence type="ECO:0000313" key="2">
    <source>
        <dbReference type="EMBL" id="MBD2319242.1"/>
    </source>
</evidence>
<evidence type="ECO:0000313" key="3">
    <source>
        <dbReference type="Proteomes" id="UP000618445"/>
    </source>
</evidence>
<feature type="chain" id="PRO_5045715072" evidence="1">
    <location>
        <begin position="28"/>
        <end position="170"/>
    </location>
</feature>
<dbReference type="Proteomes" id="UP000618445">
    <property type="component" value="Unassembled WGS sequence"/>
</dbReference>
<comment type="caution">
    <text evidence="2">The sequence shown here is derived from an EMBL/GenBank/DDBJ whole genome shotgun (WGS) entry which is preliminary data.</text>
</comment>
<proteinExistence type="predicted"/>